<dbReference type="GO" id="GO:0030170">
    <property type="term" value="F:pyridoxal phosphate binding"/>
    <property type="evidence" value="ECO:0007669"/>
    <property type="project" value="InterPro"/>
</dbReference>
<dbReference type="InterPro" id="IPR015422">
    <property type="entry name" value="PyrdxlP-dep_Trfase_small"/>
</dbReference>
<evidence type="ECO:0000256" key="2">
    <source>
        <dbReference type="ARBA" id="ARBA00007441"/>
    </source>
</evidence>
<dbReference type="Gene3D" id="3.40.640.10">
    <property type="entry name" value="Type I PLP-dependent aspartate aminotransferase-like (Major domain)"/>
    <property type="match status" value="1"/>
</dbReference>
<keyword evidence="4 6" id="KW-0808">Transferase</keyword>
<evidence type="ECO:0000256" key="4">
    <source>
        <dbReference type="ARBA" id="ARBA00022679"/>
    </source>
</evidence>
<dbReference type="Gene3D" id="3.90.1150.10">
    <property type="entry name" value="Aspartate Aminotransferase, domain 1"/>
    <property type="match status" value="1"/>
</dbReference>
<proteinExistence type="inferred from homology"/>
<evidence type="ECO:0000256" key="5">
    <source>
        <dbReference type="ARBA" id="ARBA00022898"/>
    </source>
</evidence>
<keyword evidence="5" id="KW-0663">Pyridoxal phosphate</keyword>
<comment type="similarity">
    <text evidence="2 6">Belongs to the class-I pyridoxal-phosphate-dependent aminotransferase family.</text>
</comment>
<dbReference type="EMBL" id="EF089400">
    <property type="protein sequence ID" value="ABL97739.1"/>
    <property type="molecule type" value="Genomic_DNA"/>
</dbReference>
<comment type="cofactor">
    <cofactor evidence="1 6">
        <name>pyridoxal 5'-phosphate</name>
        <dbReference type="ChEBI" id="CHEBI:597326"/>
    </cofactor>
</comment>
<gene>
    <name evidence="8" type="ORF">MBMO_EB0-41B09.0009</name>
</gene>
<evidence type="ECO:0000256" key="3">
    <source>
        <dbReference type="ARBA" id="ARBA00022576"/>
    </source>
</evidence>
<evidence type="ECO:0000259" key="7">
    <source>
        <dbReference type="Pfam" id="PF00155"/>
    </source>
</evidence>
<dbReference type="Pfam" id="PF00155">
    <property type="entry name" value="Aminotran_1_2"/>
    <property type="match status" value="1"/>
</dbReference>
<organism evidence="8">
    <name type="scientific">uncultured marine bacterium EB0_41B09</name>
    <dbReference type="NCBI Taxonomy" id="415438"/>
    <lineage>
        <taxon>Bacteria</taxon>
        <taxon>environmental samples</taxon>
    </lineage>
</organism>
<dbReference type="InterPro" id="IPR015421">
    <property type="entry name" value="PyrdxlP-dep_Trfase_major"/>
</dbReference>
<dbReference type="InterPro" id="IPR050596">
    <property type="entry name" value="AspAT/PAT-like"/>
</dbReference>
<evidence type="ECO:0000313" key="8">
    <source>
        <dbReference type="EMBL" id="ABL97739.1"/>
    </source>
</evidence>
<feature type="domain" description="Aminotransferase class I/classII large" evidence="7">
    <location>
        <begin position="34"/>
        <end position="395"/>
    </location>
</feature>
<dbReference type="PROSITE" id="PS00105">
    <property type="entry name" value="AA_TRANSFER_CLASS_1"/>
    <property type="match status" value="1"/>
</dbReference>
<evidence type="ECO:0000256" key="1">
    <source>
        <dbReference type="ARBA" id="ARBA00001933"/>
    </source>
</evidence>
<protein>
    <recommendedName>
        <fullName evidence="6">Aminotransferase</fullName>
        <ecNumber evidence="6">2.6.1.-</ecNumber>
    </recommendedName>
</protein>
<dbReference type="InterPro" id="IPR004839">
    <property type="entry name" value="Aminotransferase_I/II_large"/>
</dbReference>
<dbReference type="PANTHER" id="PTHR46383:SF1">
    <property type="entry name" value="ASPARTATE AMINOTRANSFERASE"/>
    <property type="match status" value="1"/>
</dbReference>
<dbReference type="FunFam" id="3.40.640.10:FF:000033">
    <property type="entry name" value="Aspartate aminotransferase"/>
    <property type="match status" value="1"/>
</dbReference>
<dbReference type="EC" id="2.6.1.-" evidence="6"/>
<dbReference type="CDD" id="cd00609">
    <property type="entry name" value="AAT_like"/>
    <property type="match status" value="1"/>
</dbReference>
<reference evidence="8" key="1">
    <citation type="journal article" date="2007" name="Environ. Microbiol.">
        <title>Proteorhodopsin photosystem gene clusters exhibit co-evolutionary trends and shared ancestry among diverse marine microbial phyla.</title>
        <authorList>
            <person name="McCarren J."/>
            <person name="Delong E.F."/>
        </authorList>
    </citation>
    <scope>NUCLEOTIDE SEQUENCE</scope>
</reference>
<sequence>MSKSVLSKCMGRIQESPTLAITAKALKLKSEGRDIIGLAAGEPDFDTPDFIKNAAIEAIQAGFTKYTAATGTPSLKKAIVTKLKRENNLTYDTSEVIVGTGGKQCIFNLCLATLDHGDEVIIPAPYWVSYTDIAELTGAKSIVVSCGIEQEFKMLPSQLEDSISKNTKLVLINSPSNPTGSVYSKEELKALAQVLLNHPNILIGTDDIYEKINLNGEPFYNIVMVEPRLKDRTIILSGVSKAYSMTGWRIGYAAGPSSIIKAMGILQSQSTSNPTSISQVAAEAALNSDQSCIKPMVEAFKERHQFVVNAFNDIEGIKCIDAKGAFYSFPYAQEAINKLFADGKLNENNDIAFSEFLLETKGVAVVPGTAFGAPNYFRISFATSLDNLKKALKRIKEAIED</sequence>
<dbReference type="SUPFAM" id="SSF53383">
    <property type="entry name" value="PLP-dependent transferases"/>
    <property type="match status" value="1"/>
</dbReference>
<dbReference type="GO" id="GO:0008483">
    <property type="term" value="F:transaminase activity"/>
    <property type="evidence" value="ECO:0007669"/>
    <property type="project" value="UniProtKB-KW"/>
</dbReference>
<evidence type="ECO:0000256" key="6">
    <source>
        <dbReference type="RuleBase" id="RU000481"/>
    </source>
</evidence>
<keyword evidence="3 6" id="KW-0032">Aminotransferase</keyword>
<dbReference type="PANTHER" id="PTHR46383">
    <property type="entry name" value="ASPARTATE AMINOTRANSFERASE"/>
    <property type="match status" value="1"/>
</dbReference>
<dbReference type="InterPro" id="IPR015424">
    <property type="entry name" value="PyrdxlP-dep_Trfase"/>
</dbReference>
<accession>A4GI28</accession>
<dbReference type="AlphaFoldDB" id="A4GI28"/>
<dbReference type="GO" id="GO:0006520">
    <property type="term" value="P:amino acid metabolic process"/>
    <property type="evidence" value="ECO:0007669"/>
    <property type="project" value="InterPro"/>
</dbReference>
<dbReference type="InterPro" id="IPR004838">
    <property type="entry name" value="NHTrfase_class1_PyrdxlP-BS"/>
</dbReference>
<name>A4GI28_9BACT</name>